<dbReference type="InterPro" id="IPR036271">
    <property type="entry name" value="Tet_transcr_reg_TetR-rel_C_sf"/>
</dbReference>
<dbReference type="PANTHER" id="PTHR30055">
    <property type="entry name" value="HTH-TYPE TRANSCRIPTIONAL REGULATOR RUTR"/>
    <property type="match status" value="1"/>
</dbReference>
<evidence type="ECO:0000256" key="4">
    <source>
        <dbReference type="ARBA" id="ARBA00023163"/>
    </source>
</evidence>
<dbReference type="PROSITE" id="PS50977">
    <property type="entry name" value="HTH_TETR_2"/>
    <property type="match status" value="1"/>
</dbReference>
<protein>
    <submittedName>
        <fullName evidence="7">COG1309: Transcriptional regulator</fullName>
    </submittedName>
</protein>
<evidence type="ECO:0000313" key="8">
    <source>
        <dbReference type="Proteomes" id="UP000009340"/>
    </source>
</evidence>
<name>K8A3W5_9ENTR</name>
<dbReference type="PANTHER" id="PTHR30055:SF234">
    <property type="entry name" value="HTH-TYPE TRANSCRIPTIONAL REGULATOR BETI"/>
    <property type="match status" value="1"/>
</dbReference>
<dbReference type="GO" id="GO:0003700">
    <property type="term" value="F:DNA-binding transcription factor activity"/>
    <property type="evidence" value="ECO:0007669"/>
    <property type="project" value="TreeGrafter"/>
</dbReference>
<sequence>MNMLKKTETYHKLITAAAACFAEKGFNATSVREISTRAGISQGAMYTYFKSKDDLIKAIVLEEQNSALTAHSAPSDGTYYERLCAQVTLCVSDVGYPVTHQLWVEIMAESARNPELQKTYISSDTIMRQSIAGIIADGIAAGEFRRDINLEEVTIILFAFIDGLIARKAINASFSFSRDLPMFLELMSKLLK</sequence>
<feature type="DNA-binding region" description="H-T-H motif" evidence="5">
    <location>
        <begin position="30"/>
        <end position="49"/>
    </location>
</feature>
<keyword evidence="4" id="KW-0804">Transcription</keyword>
<keyword evidence="2" id="KW-0805">Transcription regulation</keyword>
<keyword evidence="1" id="KW-0678">Repressor</keyword>
<dbReference type="PROSITE" id="PS01081">
    <property type="entry name" value="HTH_TETR_1"/>
    <property type="match status" value="1"/>
</dbReference>
<dbReference type="PRINTS" id="PR00455">
    <property type="entry name" value="HTHTETR"/>
</dbReference>
<evidence type="ECO:0000313" key="7">
    <source>
        <dbReference type="EMBL" id="CCJ74290.1"/>
    </source>
</evidence>
<dbReference type="AlphaFoldDB" id="K8A3W5"/>
<gene>
    <name evidence="7" type="ORF">BN137_3688</name>
</gene>
<dbReference type="Pfam" id="PF00440">
    <property type="entry name" value="TetR_N"/>
    <property type="match status" value="1"/>
</dbReference>
<accession>K8A3W5</accession>
<keyword evidence="3 5" id="KW-0238">DNA-binding</keyword>
<dbReference type="GO" id="GO:0000976">
    <property type="term" value="F:transcription cis-regulatory region binding"/>
    <property type="evidence" value="ECO:0007669"/>
    <property type="project" value="TreeGrafter"/>
</dbReference>
<evidence type="ECO:0000256" key="1">
    <source>
        <dbReference type="ARBA" id="ARBA00022491"/>
    </source>
</evidence>
<proteinExistence type="predicted"/>
<evidence type="ECO:0000259" key="6">
    <source>
        <dbReference type="PROSITE" id="PS50977"/>
    </source>
</evidence>
<reference evidence="7" key="1">
    <citation type="submission" date="2012-07" db="EMBL/GenBank/DDBJ databases">
        <authorList>
            <person name="Cummings C."/>
        </authorList>
    </citation>
    <scope>NUCLEOTIDE SEQUENCE</scope>
    <source>
        <strain evidence="7">1330</strain>
    </source>
</reference>
<dbReference type="Gene3D" id="1.10.357.10">
    <property type="entry name" value="Tetracycline Repressor, domain 2"/>
    <property type="match status" value="1"/>
</dbReference>
<dbReference type="InterPro" id="IPR023772">
    <property type="entry name" value="DNA-bd_HTH_TetR-type_CS"/>
</dbReference>
<evidence type="ECO:0000256" key="5">
    <source>
        <dbReference type="PROSITE-ProRule" id="PRU00335"/>
    </source>
</evidence>
<dbReference type="InterPro" id="IPR039538">
    <property type="entry name" value="BetI_C"/>
</dbReference>
<dbReference type="Gene3D" id="1.10.10.60">
    <property type="entry name" value="Homeodomain-like"/>
    <property type="match status" value="1"/>
</dbReference>
<dbReference type="SUPFAM" id="SSF48498">
    <property type="entry name" value="Tetracyclin repressor-like, C-terminal domain"/>
    <property type="match status" value="1"/>
</dbReference>
<dbReference type="SUPFAM" id="SSF46689">
    <property type="entry name" value="Homeodomain-like"/>
    <property type="match status" value="1"/>
</dbReference>
<organism evidence="7 8">
    <name type="scientific">Cronobacter condimenti 1330</name>
    <dbReference type="NCBI Taxonomy" id="1073999"/>
    <lineage>
        <taxon>Bacteria</taxon>
        <taxon>Pseudomonadati</taxon>
        <taxon>Pseudomonadota</taxon>
        <taxon>Gammaproteobacteria</taxon>
        <taxon>Enterobacterales</taxon>
        <taxon>Enterobacteriaceae</taxon>
        <taxon>Cronobacter</taxon>
    </lineage>
</organism>
<feature type="domain" description="HTH tetR-type" evidence="6">
    <location>
        <begin position="7"/>
        <end position="67"/>
    </location>
</feature>
<evidence type="ECO:0000256" key="2">
    <source>
        <dbReference type="ARBA" id="ARBA00023015"/>
    </source>
</evidence>
<dbReference type="InterPro" id="IPR009057">
    <property type="entry name" value="Homeodomain-like_sf"/>
</dbReference>
<dbReference type="InterPro" id="IPR050109">
    <property type="entry name" value="HTH-type_TetR-like_transc_reg"/>
</dbReference>
<dbReference type="EMBL" id="CAKW01000131">
    <property type="protein sequence ID" value="CCJ74290.1"/>
    <property type="molecule type" value="Genomic_DNA"/>
</dbReference>
<dbReference type="Proteomes" id="UP000009340">
    <property type="component" value="Unassembled WGS sequence"/>
</dbReference>
<dbReference type="InterPro" id="IPR001647">
    <property type="entry name" value="HTH_TetR"/>
</dbReference>
<dbReference type="eggNOG" id="COG1309">
    <property type="taxonomic scope" value="Bacteria"/>
</dbReference>
<dbReference type="Pfam" id="PF13977">
    <property type="entry name" value="TetR_C_6"/>
    <property type="match status" value="1"/>
</dbReference>
<comment type="caution">
    <text evidence="7">The sequence shown here is derived from an EMBL/GenBank/DDBJ whole genome shotgun (WGS) entry which is preliminary data.</text>
</comment>
<evidence type="ECO:0000256" key="3">
    <source>
        <dbReference type="ARBA" id="ARBA00023125"/>
    </source>
</evidence>